<reference evidence="3 4" key="1">
    <citation type="journal article" date="2014" name="Genome Announc.">
        <title>Draft Genome Sequence of Propane- and Butane-Oxidizing Actinobacterium Rhodococcus ruber IEGM 231.</title>
        <authorList>
            <person name="Ivshina I.B."/>
            <person name="Kuyukina M.S."/>
            <person name="Krivoruchko A.V."/>
            <person name="Barbe V."/>
            <person name="Fischer C."/>
        </authorList>
    </citation>
    <scope>NUCLEOTIDE SEQUENCE [LARGE SCALE GENOMIC DNA]</scope>
</reference>
<feature type="transmembrane region" description="Helical" evidence="1">
    <location>
        <begin position="150"/>
        <end position="173"/>
    </location>
</feature>
<organism evidence="3 4">
    <name type="scientific">Rhodococcus ruber</name>
    <dbReference type="NCBI Taxonomy" id="1830"/>
    <lineage>
        <taxon>Bacteria</taxon>
        <taxon>Bacillati</taxon>
        <taxon>Actinomycetota</taxon>
        <taxon>Actinomycetes</taxon>
        <taxon>Mycobacteriales</taxon>
        <taxon>Nocardiaceae</taxon>
        <taxon>Rhodococcus</taxon>
    </lineage>
</organism>
<feature type="transmembrane region" description="Helical" evidence="1">
    <location>
        <begin position="16"/>
        <end position="35"/>
    </location>
</feature>
<dbReference type="Pfam" id="PF20182">
    <property type="entry name" value="DUF6545"/>
    <property type="match status" value="1"/>
</dbReference>
<feature type="transmembrane region" description="Helical" evidence="1">
    <location>
        <begin position="229"/>
        <end position="249"/>
    </location>
</feature>
<evidence type="ECO:0000313" key="3">
    <source>
        <dbReference type="EMBL" id="CDZ87498.1"/>
    </source>
</evidence>
<keyword evidence="1" id="KW-0472">Membrane</keyword>
<dbReference type="EMBL" id="CCSD01000039">
    <property type="protein sequence ID" value="CDZ87498.1"/>
    <property type="molecule type" value="Genomic_DNA"/>
</dbReference>
<feature type="transmembrane region" description="Helical" evidence="1">
    <location>
        <begin position="47"/>
        <end position="68"/>
    </location>
</feature>
<sequence length="375" mass="41220">MSALLHQEATSALPEWASIPMMGFLALVIGARALFVYERQLDQQITWLLVWWLGASLLRDGAVQTILLGVTPLTLSDIRLLTHGFAMLGAAAIVLIVLAYRKVRKIPRRTIVGCYALIVGWMLVMAWISAPARSMGVAIEELRSVRTVAYMAIYAAQMPLAVAAVAYACLRILRDGEQNRSTRLWAGLILGTGAVSAFDHLTRFANAVLMSVEVTNGFTDWRSQSNDVLFLPTACVLAAVVAAPVLAAVRAKLHNDPSSVAVLTLTPMWQDLSTALPAMSIESTGLLPNSVDREHRMRIECEDAVFTLLPYMTEQERREEATPMQRCAAIVNALERRRAGAAESRVATPRWLADEDELLRIAQTWTKRPAEAVSV</sequence>
<accession>A0A098BFH9</accession>
<gene>
    <name evidence="3" type="ORF">RHRU231_30026</name>
</gene>
<feature type="transmembrane region" description="Helical" evidence="1">
    <location>
        <begin position="185"/>
        <end position="209"/>
    </location>
</feature>
<dbReference type="OrthoDB" id="4540268at2"/>
<feature type="transmembrane region" description="Helical" evidence="1">
    <location>
        <begin position="112"/>
        <end position="130"/>
    </location>
</feature>
<proteinExistence type="predicted"/>
<feature type="transmembrane region" description="Helical" evidence="1">
    <location>
        <begin position="80"/>
        <end position="100"/>
    </location>
</feature>
<dbReference type="RefSeq" id="WP_040270513.1">
    <property type="nucleotide sequence ID" value="NZ_JAJNCM010000031.1"/>
</dbReference>
<evidence type="ECO:0000313" key="4">
    <source>
        <dbReference type="Proteomes" id="UP000042997"/>
    </source>
</evidence>
<evidence type="ECO:0000256" key="1">
    <source>
        <dbReference type="SAM" id="Phobius"/>
    </source>
</evidence>
<keyword evidence="1" id="KW-0812">Transmembrane</keyword>
<feature type="domain" description="DUF6545" evidence="2">
    <location>
        <begin position="261"/>
        <end position="366"/>
    </location>
</feature>
<evidence type="ECO:0000259" key="2">
    <source>
        <dbReference type="Pfam" id="PF20182"/>
    </source>
</evidence>
<dbReference type="InterPro" id="IPR046675">
    <property type="entry name" value="DUF6545"/>
</dbReference>
<keyword evidence="1" id="KW-1133">Transmembrane helix</keyword>
<dbReference type="AlphaFoldDB" id="A0A098BFH9"/>
<dbReference type="Proteomes" id="UP000042997">
    <property type="component" value="Unassembled WGS sequence"/>
</dbReference>
<protein>
    <recommendedName>
        <fullName evidence="2">DUF6545 domain-containing protein</fullName>
    </recommendedName>
</protein>
<name>A0A098BFH9_9NOCA</name>